<comment type="function">
    <text evidence="1">Mediates high-affinity intracellular uptake of the rare oligo-element molybdenum.</text>
</comment>
<organism evidence="13 15">
    <name type="scientific">Polarella glacialis</name>
    <name type="common">Dinoflagellate</name>
    <dbReference type="NCBI Taxonomy" id="89957"/>
    <lineage>
        <taxon>Eukaryota</taxon>
        <taxon>Sar</taxon>
        <taxon>Alveolata</taxon>
        <taxon>Dinophyceae</taxon>
        <taxon>Suessiales</taxon>
        <taxon>Suessiaceae</taxon>
        <taxon>Polarella</taxon>
    </lineage>
</organism>
<feature type="transmembrane region" description="Helical" evidence="12">
    <location>
        <begin position="36"/>
        <end position="58"/>
    </location>
</feature>
<feature type="transmembrane region" description="Helical" evidence="12">
    <location>
        <begin position="78"/>
        <end position="99"/>
    </location>
</feature>
<feature type="transmembrane region" description="Helical" evidence="12">
    <location>
        <begin position="228"/>
        <end position="251"/>
    </location>
</feature>
<feature type="transmembrane region" description="Helical" evidence="12">
    <location>
        <begin position="263"/>
        <end position="281"/>
    </location>
</feature>
<evidence type="ECO:0000256" key="1">
    <source>
        <dbReference type="ARBA" id="ARBA00003019"/>
    </source>
</evidence>
<evidence type="ECO:0000256" key="7">
    <source>
        <dbReference type="ARBA" id="ARBA00022989"/>
    </source>
</evidence>
<dbReference type="Pfam" id="PF05631">
    <property type="entry name" value="MFS_5"/>
    <property type="match status" value="1"/>
</dbReference>
<dbReference type="Proteomes" id="UP000626109">
    <property type="component" value="Unassembled WGS sequence"/>
</dbReference>
<dbReference type="GO" id="GO:0005886">
    <property type="term" value="C:plasma membrane"/>
    <property type="evidence" value="ECO:0007669"/>
    <property type="project" value="UniProtKB-SubCell"/>
</dbReference>
<keyword evidence="6 12" id="KW-0812">Transmembrane</keyword>
<dbReference type="OrthoDB" id="263957at2759"/>
<comment type="subcellular location">
    <subcellularLocation>
        <location evidence="2">Cell membrane</location>
        <topology evidence="2">Multi-pass membrane protein</topology>
    </subcellularLocation>
</comment>
<evidence type="ECO:0000313" key="13">
    <source>
        <dbReference type="EMBL" id="CAE8603835.1"/>
    </source>
</evidence>
<evidence type="ECO:0000256" key="11">
    <source>
        <dbReference type="ARBA" id="ARBA00032555"/>
    </source>
</evidence>
<dbReference type="AlphaFoldDB" id="A0A813EXT2"/>
<dbReference type="GO" id="GO:0015098">
    <property type="term" value="F:molybdate ion transmembrane transporter activity"/>
    <property type="evidence" value="ECO:0007669"/>
    <property type="project" value="InterPro"/>
</dbReference>
<dbReference type="InterPro" id="IPR008509">
    <property type="entry name" value="MOT2/MFSD5"/>
</dbReference>
<evidence type="ECO:0000256" key="12">
    <source>
        <dbReference type="SAM" id="Phobius"/>
    </source>
</evidence>
<keyword evidence="4" id="KW-0813">Transport</keyword>
<dbReference type="OMA" id="NNHIYSY"/>
<keyword evidence="8" id="KW-0406">Ion transport</keyword>
<feature type="transmembrane region" description="Helical" evidence="12">
    <location>
        <begin position="6"/>
        <end position="24"/>
    </location>
</feature>
<feature type="transmembrane region" description="Helical" evidence="12">
    <location>
        <begin position="170"/>
        <end position="189"/>
    </location>
</feature>
<evidence type="ECO:0000256" key="8">
    <source>
        <dbReference type="ARBA" id="ARBA00023065"/>
    </source>
</evidence>
<evidence type="ECO:0000313" key="14">
    <source>
        <dbReference type="EMBL" id="CAE8742020.1"/>
    </source>
</evidence>
<keyword evidence="9 12" id="KW-0472">Membrane</keyword>
<feature type="transmembrane region" description="Helical" evidence="12">
    <location>
        <begin position="201"/>
        <end position="222"/>
    </location>
</feature>
<evidence type="ECO:0000256" key="10">
    <source>
        <dbReference type="ARBA" id="ARBA00030646"/>
    </source>
</evidence>
<keyword evidence="7 12" id="KW-1133">Transmembrane helix</keyword>
<evidence type="ECO:0000256" key="9">
    <source>
        <dbReference type="ARBA" id="ARBA00023136"/>
    </source>
</evidence>
<evidence type="ECO:0000313" key="15">
    <source>
        <dbReference type="Proteomes" id="UP000654075"/>
    </source>
</evidence>
<name>A0A813EXT2_POLGL</name>
<dbReference type="PANTHER" id="PTHR23516:SF1">
    <property type="entry name" value="MOLYBDATE-ANION TRANSPORTER"/>
    <property type="match status" value="1"/>
</dbReference>
<dbReference type="InterPro" id="IPR036259">
    <property type="entry name" value="MFS_trans_sf"/>
</dbReference>
<dbReference type="Proteomes" id="UP000654075">
    <property type="component" value="Unassembled WGS sequence"/>
</dbReference>
<dbReference type="PANTHER" id="PTHR23516">
    <property type="entry name" value="SAM (S-ADENOSYL METHIONINE) TRANSPORTER"/>
    <property type="match status" value="1"/>
</dbReference>
<evidence type="ECO:0000256" key="4">
    <source>
        <dbReference type="ARBA" id="ARBA00022448"/>
    </source>
</evidence>
<sequence length="314" mass="33012">MLGRVLGGISTSLFFATFECWMVAEHRRCGFGEELLRYMFGLMFSVQYLAAIGAGLVAQAAASVVPLTRLSASSSWHYGGYTAPFDISLACLLLAIPAIQMSWTENYGNNKAGAAGTGIAASLRAGARAMGSSWQVPILGLAVATFEGSMYCFVFNWTPALDAGGGLPPPHGLIFSSFMMACMCGSSFFGMLDSSYRPVKVLLPVILTAAAALGLTALSLARGSTSNGAVFAGFLIFEACVGAYFPCVGTVKSEVVPEEARAGVYNVYRVPLNAFVIFLLLTDISPATQFGACCCLLSVAAGAVWLLGRVEQTR</sequence>
<keyword evidence="5" id="KW-1003">Cell membrane</keyword>
<dbReference type="EMBL" id="CAJNNV010015834">
    <property type="protein sequence ID" value="CAE8603835.1"/>
    <property type="molecule type" value="Genomic_DNA"/>
</dbReference>
<dbReference type="SUPFAM" id="SSF103473">
    <property type="entry name" value="MFS general substrate transporter"/>
    <property type="match status" value="1"/>
</dbReference>
<feature type="transmembrane region" description="Helical" evidence="12">
    <location>
        <begin position="287"/>
        <end position="308"/>
    </location>
</feature>
<feature type="transmembrane region" description="Helical" evidence="12">
    <location>
        <begin position="138"/>
        <end position="158"/>
    </location>
</feature>
<dbReference type="EMBL" id="CAJNNW010037465">
    <property type="protein sequence ID" value="CAE8742020.1"/>
    <property type="molecule type" value="Genomic_DNA"/>
</dbReference>
<reference evidence="13" key="1">
    <citation type="submission" date="2021-02" db="EMBL/GenBank/DDBJ databases">
        <authorList>
            <person name="Dougan E. K."/>
            <person name="Rhodes N."/>
            <person name="Thang M."/>
            <person name="Chan C."/>
        </authorList>
    </citation>
    <scope>NUCLEOTIDE SEQUENCE</scope>
</reference>
<evidence type="ECO:0000256" key="3">
    <source>
        <dbReference type="ARBA" id="ARBA00021242"/>
    </source>
</evidence>
<evidence type="ECO:0000256" key="2">
    <source>
        <dbReference type="ARBA" id="ARBA00004651"/>
    </source>
</evidence>
<dbReference type="GO" id="GO:0006811">
    <property type="term" value="P:monoatomic ion transport"/>
    <property type="evidence" value="ECO:0007669"/>
    <property type="project" value="UniProtKB-KW"/>
</dbReference>
<evidence type="ECO:0000256" key="6">
    <source>
        <dbReference type="ARBA" id="ARBA00022692"/>
    </source>
</evidence>
<proteinExistence type="predicted"/>
<dbReference type="Gene3D" id="1.20.1250.20">
    <property type="entry name" value="MFS general substrate transporter like domains"/>
    <property type="match status" value="1"/>
</dbReference>
<protein>
    <recommendedName>
        <fullName evidence="3">Molybdate-anion transporter</fullName>
    </recommendedName>
    <alternativeName>
        <fullName evidence="10">Major facilitator superfamily domain-containing protein 5</fullName>
    </alternativeName>
    <alternativeName>
        <fullName evidence="11">Molybdate transporter 2 homolog</fullName>
    </alternativeName>
</protein>
<comment type="caution">
    <text evidence="13">The sequence shown here is derived from an EMBL/GenBank/DDBJ whole genome shotgun (WGS) entry which is preliminary data.</text>
</comment>
<evidence type="ECO:0000256" key="5">
    <source>
        <dbReference type="ARBA" id="ARBA00022475"/>
    </source>
</evidence>
<gene>
    <name evidence="13" type="ORF">PGLA1383_LOCUS22032</name>
    <name evidence="14" type="ORF">PGLA2088_LOCUS50773</name>
</gene>
<accession>A0A813EXT2</accession>
<keyword evidence="15" id="KW-1185">Reference proteome</keyword>